<proteinExistence type="predicted"/>
<name>A0ABW1X348_9ACTN</name>
<evidence type="ECO:0000313" key="1">
    <source>
        <dbReference type="EMBL" id="MFC6397905.1"/>
    </source>
</evidence>
<reference evidence="2" key="1">
    <citation type="journal article" date="2019" name="Int. J. Syst. Evol. Microbiol.">
        <title>The Global Catalogue of Microorganisms (GCM) 10K type strain sequencing project: providing services to taxonomists for standard genome sequencing and annotation.</title>
        <authorList>
            <consortium name="The Broad Institute Genomics Platform"/>
            <consortium name="The Broad Institute Genome Sequencing Center for Infectious Disease"/>
            <person name="Wu L."/>
            <person name="Ma J."/>
        </authorList>
    </citation>
    <scope>NUCLEOTIDE SEQUENCE [LARGE SCALE GENOMIC DNA]</scope>
    <source>
        <strain evidence="2">CGMCC 1.15277</strain>
    </source>
</reference>
<accession>A0ABW1X348</accession>
<organism evidence="1 2">
    <name type="scientific">Luteococcus sanguinis</name>
    <dbReference type="NCBI Taxonomy" id="174038"/>
    <lineage>
        <taxon>Bacteria</taxon>
        <taxon>Bacillati</taxon>
        <taxon>Actinomycetota</taxon>
        <taxon>Actinomycetes</taxon>
        <taxon>Propionibacteriales</taxon>
        <taxon>Propionibacteriaceae</taxon>
        <taxon>Luteococcus</taxon>
    </lineage>
</organism>
<dbReference type="EMBL" id="JBHSUA010000024">
    <property type="protein sequence ID" value="MFC6397905.1"/>
    <property type="molecule type" value="Genomic_DNA"/>
</dbReference>
<evidence type="ECO:0000313" key="2">
    <source>
        <dbReference type="Proteomes" id="UP001596266"/>
    </source>
</evidence>
<protein>
    <submittedName>
        <fullName evidence="1">Uncharacterized protein</fullName>
    </submittedName>
</protein>
<dbReference type="RefSeq" id="WP_343886878.1">
    <property type="nucleotide sequence ID" value="NZ_BAAAKI010000025.1"/>
</dbReference>
<keyword evidence="2" id="KW-1185">Reference proteome</keyword>
<sequence>MTNTATVDLDELNRLLRHRTGHGLADLLERLLDDEAPAVATTKDPAVVVALRILTQQEGVPLLAREVEYASERVREDFTGAIALVTGDVHVIHDRQMDLRTRRARGHYRPTASTPIPAEA</sequence>
<gene>
    <name evidence="1" type="ORF">ACFP57_13060</name>
</gene>
<dbReference type="Proteomes" id="UP001596266">
    <property type="component" value="Unassembled WGS sequence"/>
</dbReference>
<comment type="caution">
    <text evidence="1">The sequence shown here is derived from an EMBL/GenBank/DDBJ whole genome shotgun (WGS) entry which is preliminary data.</text>
</comment>